<keyword evidence="3" id="KW-1185">Reference proteome</keyword>
<accession>A0AAE3M3R0</accession>
<reference evidence="2" key="1">
    <citation type="submission" date="2022-10" db="EMBL/GenBank/DDBJ databases">
        <authorList>
            <person name="Yu W.X."/>
        </authorList>
    </citation>
    <scope>NUCLEOTIDE SEQUENCE</scope>
    <source>
        <strain evidence="2">AAT</strain>
    </source>
</reference>
<proteinExistence type="predicted"/>
<dbReference type="InterPro" id="IPR011990">
    <property type="entry name" value="TPR-like_helical_dom_sf"/>
</dbReference>
<dbReference type="RefSeq" id="WP_301189991.1">
    <property type="nucleotide sequence ID" value="NZ_JAPDPJ010000014.1"/>
</dbReference>
<gene>
    <name evidence="2" type="ORF">OM075_08100</name>
</gene>
<dbReference type="Gene3D" id="1.25.40.390">
    <property type="match status" value="1"/>
</dbReference>
<sequence>MRTNYISYLLILCTILFVACDDFLDVHPKTEVEGTDLFDDEDGFNDALNGLYIKMTSTSLYGRELTFGFLDVIGNCYYDAGIQTYSYAKDYDYANADVEYIINNIWIEGYNIIANANSLIENIQDKDPSFFSNGNYNLIYGEALGIRAFMHLDLLRLFAPSLAYDPEAVGIPYVKAFSYNRTPSSSVTECLDLVLQDLTEAAALLSEVDPVYLSSESTERYYYMNYYAVRALMAQAYLWKGDNQNALLAAQEVINSTKYRWTASNALSTSSDESVDRTFTPETIFALQSNQIENNILGYLYGQSSDNTAPIFATHIDWLASIFPTITHSTDLRYSILFEAGGSEPNYMVSTKLWQKDSNGDDLRDEFIKRLPLIRLPEMYLICAEADIDNAAQYLNVIRHNRGVEAPVELTTAPELYDEILLEYYREYITEGKLFYYSKRHNRQYIGGRSAYNLTAEFDTDNYTLPMPQQEIEYGNR</sequence>
<dbReference type="SUPFAM" id="SSF48452">
    <property type="entry name" value="TPR-like"/>
    <property type="match status" value="1"/>
</dbReference>
<organism evidence="2 3">
    <name type="scientific">Plebeiibacterium sediminum</name>
    <dbReference type="NCBI Taxonomy" id="2992112"/>
    <lineage>
        <taxon>Bacteria</taxon>
        <taxon>Pseudomonadati</taxon>
        <taxon>Bacteroidota</taxon>
        <taxon>Bacteroidia</taxon>
        <taxon>Marinilabiliales</taxon>
        <taxon>Marinilabiliaceae</taxon>
        <taxon>Plebeiibacterium</taxon>
    </lineage>
</organism>
<evidence type="ECO:0000313" key="3">
    <source>
        <dbReference type="Proteomes" id="UP001209229"/>
    </source>
</evidence>
<dbReference type="Gene3D" id="1.25.40.900">
    <property type="match status" value="1"/>
</dbReference>
<protein>
    <submittedName>
        <fullName evidence="2">RagB/SusD family nutrient uptake outer membrane protein</fullName>
    </submittedName>
</protein>
<evidence type="ECO:0000259" key="1">
    <source>
        <dbReference type="Pfam" id="PF14322"/>
    </source>
</evidence>
<comment type="caution">
    <text evidence="2">The sequence shown here is derived from an EMBL/GenBank/DDBJ whole genome shotgun (WGS) entry which is preliminary data.</text>
</comment>
<dbReference type="EMBL" id="JAPDPJ010000014">
    <property type="protein sequence ID" value="MCW3786426.1"/>
    <property type="molecule type" value="Genomic_DNA"/>
</dbReference>
<dbReference type="Gene3D" id="2.20.20.130">
    <property type="match status" value="1"/>
</dbReference>
<dbReference type="GO" id="GO:0009279">
    <property type="term" value="C:cell outer membrane"/>
    <property type="evidence" value="ECO:0007669"/>
    <property type="project" value="UniProtKB-SubCell"/>
</dbReference>
<dbReference type="InterPro" id="IPR033985">
    <property type="entry name" value="SusD-like_N"/>
</dbReference>
<name>A0AAE3M3R0_9BACT</name>
<dbReference type="PROSITE" id="PS51257">
    <property type="entry name" value="PROKAR_LIPOPROTEIN"/>
    <property type="match status" value="1"/>
</dbReference>
<evidence type="ECO:0000313" key="2">
    <source>
        <dbReference type="EMBL" id="MCW3786426.1"/>
    </source>
</evidence>
<dbReference type="Proteomes" id="UP001209229">
    <property type="component" value="Unassembled WGS sequence"/>
</dbReference>
<dbReference type="AlphaFoldDB" id="A0AAE3M3R0"/>
<feature type="domain" description="SusD-like N-terminal" evidence="1">
    <location>
        <begin position="22"/>
        <end position="238"/>
    </location>
</feature>
<dbReference type="Pfam" id="PF14322">
    <property type="entry name" value="SusD-like_3"/>
    <property type="match status" value="1"/>
</dbReference>